<dbReference type="EMBL" id="PRDS01000002">
    <property type="protein sequence ID" value="PPB81600.1"/>
    <property type="molecule type" value="Genomic_DNA"/>
</dbReference>
<sequence>MTFWIVSIAVAAACSALILRAALRARAAGAEENADLQVYRDQLAEVERDAERGVIDDAEAERLRIEISRRILEADRKGRATASGSGGLAVPLVAVLTASVGAFALYMWVGAPGYPDLPIAERISRAEEIRASRPSQAEAMAQIPPAPAPEADPAYVTLVERLRAAVAANPDDPQGQRLLARNEAALGNYDAAIAAQRRLIELLGDKATATDYATLADIYVLAAGGYVSPEAENALAQALQLDPKNGMARFYMGLMWAQTGRPDLAFRFWKPLLDEGPEDAPWIPPIRSQIELVARAAGVDYTPMPPAGTRGPDAAAMAAAADMTPEERQAMIRNMVEGLSERLATEGGPAEDWARLITSLSVLGETERARAILAEAQSRFAGHPQDLEKLNAAAQRAGLAE</sequence>
<dbReference type="GO" id="GO:0017004">
    <property type="term" value="P:cytochrome complex assembly"/>
    <property type="evidence" value="ECO:0007669"/>
    <property type="project" value="UniProtKB-KW"/>
</dbReference>
<dbReference type="InterPro" id="IPR011990">
    <property type="entry name" value="TPR-like_helical_dom_sf"/>
</dbReference>
<gene>
    <name evidence="5" type="ORF">LV82_00809</name>
</gene>
<accession>A0A2S5JJG4</accession>
<organism evidence="5 6">
    <name type="scientific">Albidovulum inexpectatum</name>
    <dbReference type="NCBI Taxonomy" id="196587"/>
    <lineage>
        <taxon>Bacteria</taxon>
        <taxon>Pseudomonadati</taxon>
        <taxon>Pseudomonadota</taxon>
        <taxon>Alphaproteobacteria</taxon>
        <taxon>Rhodobacterales</taxon>
        <taxon>Paracoccaceae</taxon>
        <taxon>Albidovulum</taxon>
    </lineage>
</organism>
<dbReference type="AlphaFoldDB" id="A0A2S5JJG4"/>
<feature type="chain" id="PRO_5015484341" evidence="4">
    <location>
        <begin position="22"/>
        <end position="401"/>
    </location>
</feature>
<evidence type="ECO:0000256" key="2">
    <source>
        <dbReference type="SAM" id="Coils"/>
    </source>
</evidence>
<evidence type="ECO:0000256" key="1">
    <source>
        <dbReference type="ARBA" id="ARBA00022748"/>
    </source>
</evidence>
<keyword evidence="4" id="KW-0732">Signal</keyword>
<evidence type="ECO:0000313" key="5">
    <source>
        <dbReference type="EMBL" id="PPB81600.1"/>
    </source>
</evidence>
<keyword evidence="6" id="KW-1185">Reference proteome</keyword>
<dbReference type="RefSeq" id="WP_104069442.1">
    <property type="nucleotide sequence ID" value="NZ_PRDS01000002.1"/>
</dbReference>
<evidence type="ECO:0000313" key="6">
    <source>
        <dbReference type="Proteomes" id="UP000239736"/>
    </source>
</evidence>
<feature type="transmembrane region" description="Helical" evidence="3">
    <location>
        <begin position="88"/>
        <end position="109"/>
    </location>
</feature>
<feature type="signal peptide" evidence="4">
    <location>
        <begin position="1"/>
        <end position="21"/>
    </location>
</feature>
<dbReference type="InterPro" id="IPR017560">
    <property type="entry name" value="Cyt_c_biogenesis_CcmI"/>
</dbReference>
<evidence type="ECO:0000256" key="3">
    <source>
        <dbReference type="SAM" id="Phobius"/>
    </source>
</evidence>
<comment type="caution">
    <text evidence="5">The sequence shown here is derived from an EMBL/GenBank/DDBJ whole genome shotgun (WGS) entry which is preliminary data.</text>
</comment>
<keyword evidence="1" id="KW-0201">Cytochrome c-type biogenesis</keyword>
<keyword evidence="3" id="KW-0472">Membrane</keyword>
<dbReference type="NCBIfam" id="TIGR03142">
    <property type="entry name" value="cytochro_ccmI"/>
    <property type="match status" value="1"/>
</dbReference>
<dbReference type="SUPFAM" id="SSF48452">
    <property type="entry name" value="TPR-like"/>
    <property type="match status" value="1"/>
</dbReference>
<dbReference type="OrthoDB" id="9815847at2"/>
<keyword evidence="3" id="KW-1133">Transmembrane helix</keyword>
<keyword evidence="3" id="KW-0812">Transmembrane</keyword>
<dbReference type="Proteomes" id="UP000239736">
    <property type="component" value="Unassembled WGS sequence"/>
</dbReference>
<name>A0A2S5JJG4_9RHOB</name>
<protein>
    <submittedName>
        <fullName evidence="5">Cytochrome c-type biogenesis protein CcmH</fullName>
    </submittedName>
</protein>
<proteinExistence type="predicted"/>
<reference evidence="5 6" key="1">
    <citation type="submission" date="2018-01" db="EMBL/GenBank/DDBJ databases">
        <title>Genomic Encyclopedia of Archaeal and Bacterial Type Strains, Phase II (KMG-II): from individual species to whole genera.</title>
        <authorList>
            <person name="Goeker M."/>
        </authorList>
    </citation>
    <scope>NUCLEOTIDE SEQUENCE [LARGE SCALE GENOMIC DNA]</scope>
    <source>
        <strain evidence="5 6">DSM 12048</strain>
    </source>
</reference>
<dbReference type="Gene3D" id="1.25.40.10">
    <property type="entry name" value="Tetratricopeptide repeat domain"/>
    <property type="match status" value="1"/>
</dbReference>
<keyword evidence="2" id="KW-0175">Coiled coil</keyword>
<feature type="coiled-coil region" evidence="2">
    <location>
        <begin position="29"/>
        <end position="75"/>
    </location>
</feature>
<evidence type="ECO:0000256" key="4">
    <source>
        <dbReference type="SAM" id="SignalP"/>
    </source>
</evidence>